<feature type="region of interest" description="Disordered" evidence="1">
    <location>
        <begin position="1"/>
        <end position="20"/>
    </location>
</feature>
<proteinExistence type="predicted"/>
<organism evidence="2 3">
    <name type="scientific">Corallococcus caeni</name>
    <dbReference type="NCBI Taxonomy" id="3082388"/>
    <lineage>
        <taxon>Bacteria</taxon>
        <taxon>Pseudomonadati</taxon>
        <taxon>Myxococcota</taxon>
        <taxon>Myxococcia</taxon>
        <taxon>Myxococcales</taxon>
        <taxon>Cystobacterineae</taxon>
        <taxon>Myxococcaceae</taxon>
        <taxon>Corallococcus</taxon>
    </lineage>
</organism>
<protein>
    <submittedName>
        <fullName evidence="2">Uncharacterized protein</fullName>
    </submittedName>
</protein>
<evidence type="ECO:0000313" key="2">
    <source>
        <dbReference type="EMBL" id="GMU04305.1"/>
    </source>
</evidence>
<sequence>MEFRAAQDLVPAAGDRRRRGQREVLAEQQFAKLAATFVAIPLDIHFHGRMNEELMTSLFNGSHQPGRGLHQLLDLTGRGGLQRNQDIRIDQELRDIPLTAVMRREAYSQV</sequence>
<dbReference type="EMBL" id="BTTX01000001">
    <property type="protein sequence ID" value="GMU04305.1"/>
    <property type="molecule type" value="Genomic_DNA"/>
</dbReference>
<dbReference type="Proteomes" id="UP001342631">
    <property type="component" value="Unassembled WGS sequence"/>
</dbReference>
<evidence type="ECO:0000313" key="3">
    <source>
        <dbReference type="Proteomes" id="UP001342631"/>
    </source>
</evidence>
<gene>
    <name evidence="2" type="ORF">ASNO1_05570</name>
</gene>
<reference evidence="2 3" key="1">
    <citation type="journal article" date="2024" name="Arch. Microbiol.">
        <title>Corallococcus caeni sp. nov., a novel myxobacterium isolated from activated sludge.</title>
        <authorList>
            <person name="Tomita S."/>
            <person name="Nakai R."/>
            <person name="Kuroda K."/>
            <person name="Kurashita H."/>
            <person name="Hatamoto M."/>
            <person name="Yamaguchi T."/>
            <person name="Narihiro T."/>
        </authorList>
    </citation>
    <scope>NUCLEOTIDE SEQUENCE [LARGE SCALE GENOMIC DNA]</scope>
    <source>
        <strain evidence="2 3">NO1</strain>
    </source>
</reference>
<accession>A0ABQ6QJW2</accession>
<name>A0ABQ6QJW2_9BACT</name>
<comment type="caution">
    <text evidence="2">The sequence shown here is derived from an EMBL/GenBank/DDBJ whole genome shotgun (WGS) entry which is preliminary data.</text>
</comment>
<keyword evidence="3" id="KW-1185">Reference proteome</keyword>
<evidence type="ECO:0000256" key="1">
    <source>
        <dbReference type="SAM" id="MobiDB-lite"/>
    </source>
</evidence>